<dbReference type="InterPro" id="IPR050624">
    <property type="entry name" value="HTH-type_Tx_Regulator"/>
</dbReference>
<dbReference type="InterPro" id="IPR009057">
    <property type="entry name" value="Homeodomain-like_sf"/>
</dbReference>
<feature type="domain" description="HTH tetR-type" evidence="4">
    <location>
        <begin position="10"/>
        <end position="70"/>
    </location>
</feature>
<evidence type="ECO:0000256" key="1">
    <source>
        <dbReference type="ARBA" id="ARBA00022491"/>
    </source>
</evidence>
<dbReference type="Gene3D" id="1.10.357.10">
    <property type="entry name" value="Tetracycline Repressor, domain 2"/>
    <property type="match status" value="1"/>
</dbReference>
<feature type="DNA-binding region" description="H-T-H motif" evidence="3">
    <location>
        <begin position="33"/>
        <end position="52"/>
    </location>
</feature>
<name>A0A1H8RA79_9BACI</name>
<protein>
    <submittedName>
        <fullName evidence="5">Transcriptional regulator, TetR family</fullName>
    </submittedName>
</protein>
<dbReference type="RefSeq" id="WP_091499013.1">
    <property type="nucleotide sequence ID" value="NZ_FODJ01000010.1"/>
</dbReference>
<evidence type="ECO:0000259" key="4">
    <source>
        <dbReference type="PROSITE" id="PS50977"/>
    </source>
</evidence>
<dbReference type="STRING" id="872970.SAMN04488134_11010"/>
<keyword evidence="2 3" id="KW-0238">DNA-binding</keyword>
<dbReference type="PANTHER" id="PTHR43479:SF7">
    <property type="entry name" value="TETR-FAMILY TRANSCRIPTIONAL REGULATOR"/>
    <property type="match status" value="1"/>
</dbReference>
<proteinExistence type="predicted"/>
<dbReference type="PROSITE" id="PS50977">
    <property type="entry name" value="HTH_TETR_2"/>
    <property type="match status" value="1"/>
</dbReference>
<dbReference type="Pfam" id="PF00440">
    <property type="entry name" value="TetR_N"/>
    <property type="match status" value="1"/>
</dbReference>
<keyword evidence="1" id="KW-0678">Repressor</keyword>
<keyword evidence="6" id="KW-1185">Reference proteome</keyword>
<dbReference type="EMBL" id="FODJ01000010">
    <property type="protein sequence ID" value="SEO63197.1"/>
    <property type="molecule type" value="Genomic_DNA"/>
</dbReference>
<dbReference type="PANTHER" id="PTHR43479">
    <property type="entry name" value="ACREF/ENVCD OPERON REPRESSOR-RELATED"/>
    <property type="match status" value="1"/>
</dbReference>
<organism evidence="5 6">
    <name type="scientific">Amphibacillus marinus</name>
    <dbReference type="NCBI Taxonomy" id="872970"/>
    <lineage>
        <taxon>Bacteria</taxon>
        <taxon>Bacillati</taxon>
        <taxon>Bacillota</taxon>
        <taxon>Bacilli</taxon>
        <taxon>Bacillales</taxon>
        <taxon>Bacillaceae</taxon>
        <taxon>Amphibacillus</taxon>
    </lineage>
</organism>
<dbReference type="InterPro" id="IPR001647">
    <property type="entry name" value="HTH_TetR"/>
</dbReference>
<reference evidence="5 6" key="1">
    <citation type="submission" date="2016-10" db="EMBL/GenBank/DDBJ databases">
        <authorList>
            <person name="de Groot N.N."/>
        </authorList>
    </citation>
    <scope>NUCLEOTIDE SEQUENCE [LARGE SCALE GENOMIC DNA]</scope>
    <source>
        <strain evidence="5 6">CGMCC 1.10434</strain>
    </source>
</reference>
<dbReference type="PRINTS" id="PR00455">
    <property type="entry name" value="HTHTETR"/>
</dbReference>
<accession>A0A1H8RA79</accession>
<dbReference type="PROSITE" id="PS01081">
    <property type="entry name" value="HTH_TETR_1"/>
    <property type="match status" value="1"/>
</dbReference>
<evidence type="ECO:0000313" key="5">
    <source>
        <dbReference type="EMBL" id="SEO63197.1"/>
    </source>
</evidence>
<gene>
    <name evidence="5" type="ORF">SAMN04488134_11010</name>
</gene>
<evidence type="ECO:0000256" key="3">
    <source>
        <dbReference type="PROSITE-ProRule" id="PRU00335"/>
    </source>
</evidence>
<dbReference type="OrthoDB" id="9810250at2"/>
<sequence length="191" mass="22200">MKRKTDPRIIRTRKLIMNAFAELSATKSFNSITIKNITERATINRATFYYHFKDKYDLIEQALEEDLMLHVINRFTQYQALNEASLKDVFLSIIHFHEELAKQCKKNFDIHYSSIETTVKRELSNQFYQLLQKDNPDLPAEKLKLATVMVSWALYGVVDEWKKSKSIHAETLIETALPVLLNGLSSVMNKG</sequence>
<dbReference type="AlphaFoldDB" id="A0A1H8RA79"/>
<evidence type="ECO:0000313" key="6">
    <source>
        <dbReference type="Proteomes" id="UP000199300"/>
    </source>
</evidence>
<dbReference type="SUPFAM" id="SSF46689">
    <property type="entry name" value="Homeodomain-like"/>
    <property type="match status" value="1"/>
</dbReference>
<dbReference type="InterPro" id="IPR023772">
    <property type="entry name" value="DNA-bd_HTH_TetR-type_CS"/>
</dbReference>
<dbReference type="GO" id="GO:0003677">
    <property type="term" value="F:DNA binding"/>
    <property type="evidence" value="ECO:0007669"/>
    <property type="project" value="UniProtKB-UniRule"/>
</dbReference>
<dbReference type="Proteomes" id="UP000199300">
    <property type="component" value="Unassembled WGS sequence"/>
</dbReference>
<evidence type="ECO:0000256" key="2">
    <source>
        <dbReference type="ARBA" id="ARBA00023125"/>
    </source>
</evidence>